<evidence type="ECO:0000313" key="2">
    <source>
        <dbReference type="EMBL" id="SMC35095.1"/>
    </source>
</evidence>
<evidence type="ECO:0000256" key="1">
    <source>
        <dbReference type="SAM" id="SignalP"/>
    </source>
</evidence>
<keyword evidence="1" id="KW-0732">Signal</keyword>
<feature type="signal peptide" evidence="1">
    <location>
        <begin position="1"/>
        <end position="26"/>
    </location>
</feature>
<dbReference type="SUPFAM" id="SSF49464">
    <property type="entry name" value="Carboxypeptidase regulatory domain-like"/>
    <property type="match status" value="1"/>
</dbReference>
<dbReference type="STRING" id="1938817.SAMN06296008_10338"/>
<evidence type="ECO:0000313" key="3">
    <source>
        <dbReference type="Proteomes" id="UP000192708"/>
    </source>
</evidence>
<keyword evidence="3" id="KW-1185">Reference proteome</keyword>
<gene>
    <name evidence="2" type="ORF">SAMN06296008_10338</name>
</gene>
<name>A0A1W1YG02_9BURK</name>
<dbReference type="RefSeq" id="WP_084282766.1">
    <property type="nucleotide sequence ID" value="NZ_FWXJ01000003.1"/>
</dbReference>
<evidence type="ECO:0008006" key="4">
    <source>
        <dbReference type="Google" id="ProtNLM"/>
    </source>
</evidence>
<accession>A0A1W1YG02</accession>
<organism evidence="2 3">
    <name type="scientific">Polynucleobacter kasalickyi</name>
    <dbReference type="NCBI Taxonomy" id="1938817"/>
    <lineage>
        <taxon>Bacteria</taxon>
        <taxon>Pseudomonadati</taxon>
        <taxon>Pseudomonadota</taxon>
        <taxon>Betaproteobacteria</taxon>
        <taxon>Burkholderiales</taxon>
        <taxon>Burkholderiaceae</taxon>
        <taxon>Polynucleobacter</taxon>
    </lineage>
</organism>
<dbReference type="Proteomes" id="UP000192708">
    <property type="component" value="Unassembled WGS sequence"/>
</dbReference>
<feature type="chain" id="PRO_5013162073" description="Carboxypeptidase regulatory-like domain-containing protein" evidence="1">
    <location>
        <begin position="27"/>
        <end position="128"/>
    </location>
</feature>
<sequence length="128" mass="14007">MSRLIIRNSCYLLFAVLLGGIQLAQAGGLEDGYPDDTSVSGPAFFGFVRDERGSHIPKANVTLKETPGPSVKVVSNILGVYRTHISVNVKVEAVTISCDKPGYKQVKLVRRAQKTNKLIETDCIMQKE</sequence>
<proteinExistence type="predicted"/>
<reference evidence="2 3" key="1">
    <citation type="submission" date="2017-04" db="EMBL/GenBank/DDBJ databases">
        <authorList>
            <person name="Afonso C.L."/>
            <person name="Miller P.J."/>
            <person name="Scott M.A."/>
            <person name="Spackman E."/>
            <person name="Goraichik I."/>
            <person name="Dimitrov K.M."/>
            <person name="Suarez D.L."/>
            <person name="Swayne D.E."/>
        </authorList>
    </citation>
    <scope>NUCLEOTIDE SEQUENCE [LARGE SCALE GENOMIC DNA]</scope>
    <source>
        <strain evidence="2 3">VK13</strain>
    </source>
</reference>
<dbReference type="OrthoDB" id="9859244at2"/>
<dbReference type="InterPro" id="IPR008969">
    <property type="entry name" value="CarboxyPept-like_regulatory"/>
</dbReference>
<dbReference type="EMBL" id="FWXJ01000003">
    <property type="protein sequence ID" value="SMC35095.1"/>
    <property type="molecule type" value="Genomic_DNA"/>
</dbReference>
<dbReference type="AlphaFoldDB" id="A0A1W1YG02"/>
<protein>
    <recommendedName>
        <fullName evidence="4">Carboxypeptidase regulatory-like domain-containing protein</fullName>
    </recommendedName>
</protein>